<evidence type="ECO:0000256" key="2">
    <source>
        <dbReference type="ARBA" id="ARBA00022475"/>
    </source>
</evidence>
<sequence length="645" mass="72506">MNINQLVFRNLKKNLKNYYLYVFALVFSVALYFSFVTLQYSPALDDVKGSIKGGASIKAASVLLIAIVGIFLLYANSIFIKRRGREIGLLQLIGMTKQKIAKLLNAENFILYVVSMAIGIIAGFIGSKLMLMVLFKVTGVNAIANLHFSGMALLQTLIVFFVIYGLIMLRNRWFINRQTILSLFRTTSSTEQRVKKISVFEIIIGVLGIAFISSGYYISSQLFTGTYTSMLALLLAMIYILASVIIGTFLFYKGSVSFIANIVRKRKNGYLAIHEVLSLSSIMFRLKSNALLLTIITTVSALAIGLLSLSYISYYSAEKTAEQQIPSHFVMGSEKDTDIFTRALSDKHIAYETKQFKVIQAKFDAKKIMDSEIKNMNNDPGVLTLPVISEKNAPNIHVKSNEVTLSGYSDLLKKFMPIQSSGDVKLLIKKPLDLKVIDMKKDYLISYNFTFGGLPVAVVSQSVFEQLDQQKDPKLQIENNQYHAVNIKDDQNLEQANDVFTSLKLGDNSMSQLATTQQQKQTIGLMMFVVGFLGLSFLVTSGCILYFKQMNESEEEQSSYTILRKLGFTEKDLLKGIRLKQLFNFGIPLVVGLLHSYFAVQSGWFFFGGELWTPMLIVMSIYTVLYSIFGFLSVQYYKKVIKESL</sequence>
<feature type="transmembrane region" description="Helical" evidence="6">
    <location>
        <begin position="582"/>
        <end position="600"/>
    </location>
</feature>
<feature type="transmembrane region" description="Helical" evidence="6">
    <location>
        <begin position="290"/>
        <end position="314"/>
    </location>
</feature>
<feature type="transmembrane region" description="Helical" evidence="6">
    <location>
        <begin position="612"/>
        <end position="634"/>
    </location>
</feature>
<feature type="transmembrane region" description="Helical" evidence="6">
    <location>
        <begin position="146"/>
        <end position="167"/>
    </location>
</feature>
<evidence type="ECO:0000313" key="9">
    <source>
        <dbReference type="Proteomes" id="UP000433089"/>
    </source>
</evidence>
<dbReference type="GO" id="GO:0055085">
    <property type="term" value="P:transmembrane transport"/>
    <property type="evidence" value="ECO:0007669"/>
    <property type="project" value="UniProtKB-UniRule"/>
</dbReference>
<dbReference type="PIRSF" id="PIRSF018968">
    <property type="entry name" value="ABC_permease_BceB"/>
    <property type="match status" value="1"/>
</dbReference>
<dbReference type="AlphaFoldDB" id="A0A653UK09"/>
<feature type="transmembrane region" description="Helical" evidence="6">
    <location>
        <begin position="18"/>
        <end position="35"/>
    </location>
</feature>
<evidence type="ECO:0000256" key="5">
    <source>
        <dbReference type="ARBA" id="ARBA00023136"/>
    </source>
</evidence>
<reference evidence="8 9" key="1">
    <citation type="submission" date="2019-10" db="EMBL/GenBank/DDBJ databases">
        <authorList>
            <person name="Karimi E."/>
        </authorList>
    </citation>
    <scope>NUCLEOTIDE SEQUENCE [LARGE SCALE GENOMIC DNA]</scope>
    <source>
        <strain evidence="8">Bacillus sp. 348</strain>
    </source>
</reference>
<dbReference type="InterPro" id="IPR003838">
    <property type="entry name" value="ABC3_permease_C"/>
</dbReference>
<evidence type="ECO:0000259" key="7">
    <source>
        <dbReference type="Pfam" id="PF02687"/>
    </source>
</evidence>
<feature type="transmembrane region" description="Helical" evidence="6">
    <location>
        <begin position="109"/>
        <end position="134"/>
    </location>
</feature>
<dbReference type="InterPro" id="IPR027022">
    <property type="entry name" value="ABC_permease_BceB-typ"/>
</dbReference>
<gene>
    <name evidence="8" type="primary">bceB</name>
    <name evidence="8" type="ORF">BACI348_41935</name>
</gene>
<name>A0A653UK09_BACAB</name>
<evidence type="ECO:0000256" key="3">
    <source>
        <dbReference type="ARBA" id="ARBA00022692"/>
    </source>
</evidence>
<comment type="subcellular location">
    <subcellularLocation>
        <location evidence="1 6">Cell membrane</location>
        <topology evidence="1 6">Multi-pass membrane protein</topology>
    </subcellularLocation>
</comment>
<dbReference type="Pfam" id="PF02687">
    <property type="entry name" value="FtsX"/>
    <property type="match status" value="1"/>
</dbReference>
<dbReference type="PANTHER" id="PTHR46795">
    <property type="entry name" value="ABC TRANSPORTER PERMEASE-RELATED-RELATED"/>
    <property type="match status" value="1"/>
</dbReference>
<accession>A0A653UK09</accession>
<dbReference type="InterPro" id="IPR052536">
    <property type="entry name" value="ABC-4_Integral_Memb_Prot"/>
</dbReference>
<dbReference type="Proteomes" id="UP000433089">
    <property type="component" value="Unassembled WGS sequence"/>
</dbReference>
<keyword evidence="5 6" id="KW-0472">Membrane</keyword>
<keyword evidence="2 6" id="KW-1003">Cell membrane</keyword>
<dbReference type="GO" id="GO:0005886">
    <property type="term" value="C:plasma membrane"/>
    <property type="evidence" value="ECO:0007669"/>
    <property type="project" value="UniProtKB-SubCell"/>
</dbReference>
<organism evidence="8 9">
    <name type="scientific">Bacillus altitudinis</name>
    <dbReference type="NCBI Taxonomy" id="293387"/>
    <lineage>
        <taxon>Bacteria</taxon>
        <taxon>Bacillati</taxon>
        <taxon>Bacillota</taxon>
        <taxon>Bacilli</taxon>
        <taxon>Bacillales</taxon>
        <taxon>Bacillaceae</taxon>
        <taxon>Bacillus</taxon>
    </lineage>
</organism>
<feature type="transmembrane region" description="Helical" evidence="6">
    <location>
        <begin position="199"/>
        <end position="218"/>
    </location>
</feature>
<protein>
    <submittedName>
        <fullName evidence="8">ABC transporter (Permease)</fullName>
    </submittedName>
</protein>
<dbReference type="PANTHER" id="PTHR46795:SF3">
    <property type="entry name" value="ABC TRANSPORTER PERMEASE"/>
    <property type="match status" value="1"/>
</dbReference>
<evidence type="ECO:0000313" key="8">
    <source>
        <dbReference type="EMBL" id="VXB94245.1"/>
    </source>
</evidence>
<dbReference type="EMBL" id="CABWLH010000009">
    <property type="protein sequence ID" value="VXB94245.1"/>
    <property type="molecule type" value="Genomic_DNA"/>
</dbReference>
<keyword evidence="6" id="KW-0813">Transport</keyword>
<feature type="transmembrane region" description="Helical" evidence="6">
    <location>
        <begin position="55"/>
        <end position="75"/>
    </location>
</feature>
<feature type="transmembrane region" description="Helical" evidence="6">
    <location>
        <begin position="230"/>
        <end position="252"/>
    </location>
</feature>
<evidence type="ECO:0000256" key="6">
    <source>
        <dbReference type="PIRNR" id="PIRNR018968"/>
    </source>
</evidence>
<dbReference type="RefSeq" id="WP_159159878.1">
    <property type="nucleotide sequence ID" value="NZ_LR732831.1"/>
</dbReference>
<feature type="domain" description="ABC3 transporter permease C-terminal" evidence="7">
    <location>
        <begin position="60"/>
        <end position="175"/>
    </location>
</feature>
<keyword evidence="4 6" id="KW-1133">Transmembrane helix</keyword>
<keyword evidence="3 6" id="KW-0812">Transmembrane</keyword>
<comment type="similarity">
    <text evidence="6">Belongs to the ABC-4 integral membrane protein family.</text>
</comment>
<evidence type="ECO:0000256" key="1">
    <source>
        <dbReference type="ARBA" id="ARBA00004651"/>
    </source>
</evidence>
<evidence type="ECO:0000256" key="4">
    <source>
        <dbReference type="ARBA" id="ARBA00022989"/>
    </source>
</evidence>
<feature type="transmembrane region" description="Helical" evidence="6">
    <location>
        <begin position="523"/>
        <end position="547"/>
    </location>
</feature>
<proteinExistence type="inferred from homology"/>